<keyword evidence="4" id="KW-1185">Reference proteome</keyword>
<feature type="region of interest" description="Disordered" evidence="1">
    <location>
        <begin position="115"/>
        <end position="144"/>
    </location>
</feature>
<name>A0A2V5I5T2_9EURO</name>
<gene>
    <name evidence="3" type="ORF">BP00DRAFT_448275</name>
</gene>
<feature type="region of interest" description="Disordered" evidence="1">
    <location>
        <begin position="226"/>
        <end position="245"/>
    </location>
</feature>
<evidence type="ECO:0000259" key="2">
    <source>
        <dbReference type="Pfam" id="PF17648"/>
    </source>
</evidence>
<dbReference type="EMBL" id="KZ825529">
    <property type="protein sequence ID" value="PYI29594.1"/>
    <property type="molecule type" value="Genomic_DNA"/>
</dbReference>
<dbReference type="Pfam" id="PF17648">
    <property type="entry name" value="Luciferase"/>
    <property type="match status" value="1"/>
</dbReference>
<organism evidence="3 4">
    <name type="scientific">Aspergillus indologenus CBS 114.80</name>
    <dbReference type="NCBI Taxonomy" id="1450541"/>
    <lineage>
        <taxon>Eukaryota</taxon>
        <taxon>Fungi</taxon>
        <taxon>Dikarya</taxon>
        <taxon>Ascomycota</taxon>
        <taxon>Pezizomycotina</taxon>
        <taxon>Eurotiomycetes</taxon>
        <taxon>Eurotiomycetidae</taxon>
        <taxon>Eurotiales</taxon>
        <taxon>Aspergillaceae</taxon>
        <taxon>Aspergillus</taxon>
        <taxon>Aspergillus subgen. Circumdati</taxon>
    </lineage>
</organism>
<accession>A0A2V5I5T2</accession>
<dbReference type="InterPro" id="IPR048273">
    <property type="entry name" value="Luciferase"/>
</dbReference>
<reference evidence="3 4" key="1">
    <citation type="submission" date="2018-02" db="EMBL/GenBank/DDBJ databases">
        <title>The genomes of Aspergillus section Nigri reveals drivers in fungal speciation.</title>
        <authorList>
            <consortium name="DOE Joint Genome Institute"/>
            <person name="Vesth T.C."/>
            <person name="Nybo J."/>
            <person name="Theobald S."/>
            <person name="Brandl J."/>
            <person name="Frisvad J.C."/>
            <person name="Nielsen K.F."/>
            <person name="Lyhne E.K."/>
            <person name="Kogle M.E."/>
            <person name="Kuo A."/>
            <person name="Riley R."/>
            <person name="Clum A."/>
            <person name="Nolan M."/>
            <person name="Lipzen A."/>
            <person name="Salamov A."/>
            <person name="Henrissat B."/>
            <person name="Wiebenga A."/>
            <person name="De vries R.P."/>
            <person name="Grigoriev I.V."/>
            <person name="Mortensen U.H."/>
            <person name="Andersen M.R."/>
            <person name="Baker S.E."/>
        </authorList>
    </citation>
    <scope>NUCLEOTIDE SEQUENCE [LARGE SCALE GENOMIC DNA]</scope>
    <source>
        <strain evidence="3 4">CBS 114.80</strain>
    </source>
</reference>
<proteinExistence type="predicted"/>
<feature type="domain" description="Luciferase" evidence="2">
    <location>
        <begin position="255"/>
        <end position="328"/>
    </location>
</feature>
<dbReference type="Proteomes" id="UP000248817">
    <property type="component" value="Unassembled WGS sequence"/>
</dbReference>
<evidence type="ECO:0000256" key="1">
    <source>
        <dbReference type="SAM" id="MobiDB-lite"/>
    </source>
</evidence>
<dbReference type="InterPro" id="IPR040841">
    <property type="entry name" value="Luciferase_dom"/>
</dbReference>
<protein>
    <recommendedName>
        <fullName evidence="2">Luciferase domain-containing protein</fullName>
    </recommendedName>
</protein>
<feature type="compositionally biased region" description="Low complexity" evidence="1">
    <location>
        <begin position="226"/>
        <end position="241"/>
    </location>
</feature>
<evidence type="ECO:0000313" key="3">
    <source>
        <dbReference type="EMBL" id="PYI29594.1"/>
    </source>
</evidence>
<dbReference type="PANTHER" id="PTHR38695">
    <property type="entry name" value="AMINO ACID PERMEASE_ SLC12A DOMAIN-CONTAINING PROTEIN"/>
    <property type="match status" value="1"/>
</dbReference>
<evidence type="ECO:0000313" key="4">
    <source>
        <dbReference type="Proteomes" id="UP000248817"/>
    </source>
</evidence>
<sequence>MEGARVDSYQQTPSAAAAASNLAPALHSHHLHPHHHLIFTLDTTTTTTCLLLLLPTLYLLHTIRKDYHAFLALGPGGTPSTPAGYLRICILRLFILRNPLLAPAIPPCVQPQQGLLSPSRLPPRSGPRPVVTGIAPQRQTTQKSDAAIYETLSTEIHRLVAQHPDTLYTGTSCFEKFSTGMFCAGNGNGNGGANAACGGSDSITTTTTTLTTTSTTTITATNTPTLKASNANTNANSNSNSHQQEQRRHRLTCNGEVCHAHPSDGSLHLTLHPADVKLVLERGWGQRHPLARDSWWWWLRIVPPGFVMVYAPRDAEELECVLEIIRAAAWWVSGTELRR</sequence>
<dbReference type="PANTHER" id="PTHR38695:SF1">
    <property type="entry name" value="AMINO ACID PERMEASE_ SLC12A DOMAIN-CONTAINING PROTEIN"/>
    <property type="match status" value="1"/>
</dbReference>
<dbReference type="AlphaFoldDB" id="A0A2V5I5T2"/>